<evidence type="ECO:0000313" key="2">
    <source>
        <dbReference type="Proteomes" id="UP001386437"/>
    </source>
</evidence>
<accession>A0ABU8IPH4</accession>
<dbReference type="RefSeq" id="WP_336597721.1">
    <property type="nucleotide sequence ID" value="NZ_JACFYJ010000010.1"/>
</dbReference>
<comment type="caution">
    <text evidence="1">The sequence shown here is derived from an EMBL/GenBank/DDBJ whole genome shotgun (WGS) entry which is preliminary data.</text>
</comment>
<gene>
    <name evidence="1" type="ORF">H3V53_09320</name>
</gene>
<reference evidence="1 2" key="1">
    <citation type="journal article" date="2022" name="Arch. Microbiol.">
        <title>Paraburkholderia bengalensis sp. nov. isolated from roots of Oryza sativa, IR64.</title>
        <authorList>
            <person name="Nag P."/>
            <person name="Mondal N."/>
            <person name="Sarkar J."/>
            <person name="Das S."/>
        </authorList>
    </citation>
    <scope>NUCLEOTIDE SEQUENCE [LARGE SCALE GENOMIC DNA]</scope>
    <source>
        <strain evidence="1 2">IR64_4_BI</strain>
    </source>
</reference>
<dbReference type="Gene3D" id="1.25.40.380">
    <property type="entry name" value="Protein of unknown function DUF1810"/>
    <property type="match status" value="1"/>
</dbReference>
<dbReference type="SUPFAM" id="SSF140736">
    <property type="entry name" value="Rv1873-like"/>
    <property type="match status" value="1"/>
</dbReference>
<dbReference type="EMBL" id="JACFYJ010000010">
    <property type="protein sequence ID" value="MEI5997404.1"/>
    <property type="molecule type" value="Genomic_DNA"/>
</dbReference>
<dbReference type="InterPro" id="IPR036287">
    <property type="entry name" value="Rv1873-like_sf"/>
</dbReference>
<proteinExistence type="predicted"/>
<dbReference type="Pfam" id="PF08837">
    <property type="entry name" value="DUF1810"/>
    <property type="match status" value="1"/>
</dbReference>
<evidence type="ECO:0000313" key="1">
    <source>
        <dbReference type="EMBL" id="MEI5997404.1"/>
    </source>
</evidence>
<dbReference type="InterPro" id="IPR014937">
    <property type="entry name" value="DUF1810"/>
</dbReference>
<protein>
    <submittedName>
        <fullName evidence="1">DUF1810 domain-containing protein</fullName>
    </submittedName>
</protein>
<organism evidence="1 2">
    <name type="scientific">Paraburkholderia bengalensis</name>
    <dbReference type="NCBI Taxonomy" id="2747562"/>
    <lineage>
        <taxon>Bacteria</taxon>
        <taxon>Pseudomonadati</taxon>
        <taxon>Pseudomonadota</taxon>
        <taxon>Betaproteobacteria</taxon>
        <taxon>Burkholderiales</taxon>
        <taxon>Burkholderiaceae</taxon>
        <taxon>Paraburkholderia</taxon>
    </lineage>
</organism>
<sequence>MDDQFDLRRFTNAQAPIYAQALAELRRGRKQSHWMWYVFPQFQGLGESPMAQKFAINSTAEAVAYLQHPVLGSRLKEATQAVIDVEGRSIEDIFGYPDDLKFRSSMTLFSKAAPDEPVFTDALAKYFGGAADDRTLALLARASR</sequence>
<keyword evidence="2" id="KW-1185">Reference proteome</keyword>
<name>A0ABU8IPH4_9BURK</name>
<dbReference type="PIRSF" id="PIRSF008546">
    <property type="entry name" value="UCP008546"/>
    <property type="match status" value="1"/>
</dbReference>
<dbReference type="Proteomes" id="UP001386437">
    <property type="component" value="Unassembled WGS sequence"/>
</dbReference>